<reference evidence="3 4" key="1">
    <citation type="submission" date="2020-08" db="EMBL/GenBank/DDBJ databases">
        <title>Polaribacter sp. L12M9 isolated from gut of the Korean scallop.</title>
        <authorList>
            <person name="Jeong Y.S."/>
        </authorList>
    </citation>
    <scope>NUCLEOTIDE SEQUENCE [LARGE SCALE GENOMIC DNA]</scope>
    <source>
        <strain evidence="3 4">L12M9</strain>
    </source>
</reference>
<accession>A0A7G9LDA8</accession>
<keyword evidence="4" id="KW-1185">Reference proteome</keyword>
<dbReference type="KEGG" id="ppec:H9W90_05665"/>
<keyword evidence="2" id="KW-1133">Transmembrane helix</keyword>
<evidence type="ECO:0000313" key="3">
    <source>
        <dbReference type="EMBL" id="QNM86607.1"/>
    </source>
</evidence>
<organism evidence="3 4">
    <name type="scientific">Polaribacter pectinis</name>
    <dbReference type="NCBI Taxonomy" id="2738844"/>
    <lineage>
        <taxon>Bacteria</taxon>
        <taxon>Pseudomonadati</taxon>
        <taxon>Bacteroidota</taxon>
        <taxon>Flavobacteriia</taxon>
        <taxon>Flavobacteriales</taxon>
        <taxon>Flavobacteriaceae</taxon>
    </lineage>
</organism>
<keyword evidence="2" id="KW-0472">Membrane</keyword>
<dbReference type="Proteomes" id="UP000515808">
    <property type="component" value="Chromosome"/>
</dbReference>
<proteinExistence type="predicted"/>
<feature type="transmembrane region" description="Helical" evidence="2">
    <location>
        <begin position="6"/>
        <end position="25"/>
    </location>
</feature>
<protein>
    <recommendedName>
        <fullName evidence="5">Periplasmic heavy metal sensor</fullName>
    </recommendedName>
</protein>
<evidence type="ECO:0008006" key="5">
    <source>
        <dbReference type="Google" id="ProtNLM"/>
    </source>
</evidence>
<sequence>MKTKLLPILLGLLLIMNGVLIFLLIKKPHENRRPNPNRTFLTEQLQFSKNQKEEFRSLDKTHRGFMQEIDREIRQEKDELFSSYSDKNINPEKNIIKIGTLEAKKEAEIHRFFSAVRKLCKEDQVDMFDKIIKQALKGGERRQPNDGRMPPPRDGKGHPPR</sequence>
<feature type="region of interest" description="Disordered" evidence="1">
    <location>
        <begin position="135"/>
        <end position="161"/>
    </location>
</feature>
<dbReference type="RefSeq" id="WP_187483484.1">
    <property type="nucleotide sequence ID" value="NZ_CP060695.1"/>
</dbReference>
<keyword evidence="2" id="KW-0812">Transmembrane</keyword>
<gene>
    <name evidence="3" type="ORF">H9W90_05665</name>
</gene>
<evidence type="ECO:0000256" key="1">
    <source>
        <dbReference type="SAM" id="MobiDB-lite"/>
    </source>
</evidence>
<evidence type="ECO:0000313" key="4">
    <source>
        <dbReference type="Proteomes" id="UP000515808"/>
    </source>
</evidence>
<dbReference type="Gene3D" id="1.20.120.1490">
    <property type="match status" value="1"/>
</dbReference>
<evidence type="ECO:0000256" key="2">
    <source>
        <dbReference type="SAM" id="Phobius"/>
    </source>
</evidence>
<dbReference type="AlphaFoldDB" id="A0A7G9LDA8"/>
<name>A0A7G9LDA8_9FLAO</name>
<dbReference type="EMBL" id="CP060695">
    <property type="protein sequence ID" value="QNM86607.1"/>
    <property type="molecule type" value="Genomic_DNA"/>
</dbReference>